<organism evidence="16 17">
    <name type="scientific">BD1-7 clade bacterium</name>
    <dbReference type="NCBI Taxonomy" id="2029982"/>
    <lineage>
        <taxon>Bacteria</taxon>
        <taxon>Pseudomonadati</taxon>
        <taxon>Pseudomonadota</taxon>
        <taxon>Gammaproteobacteria</taxon>
        <taxon>Cellvibrionales</taxon>
        <taxon>Spongiibacteraceae</taxon>
        <taxon>BD1-7 clade</taxon>
    </lineage>
</organism>
<evidence type="ECO:0000256" key="1">
    <source>
        <dbReference type="ARBA" id="ARBA00001917"/>
    </source>
</evidence>
<dbReference type="PIRSF" id="PIRSF006621">
    <property type="entry name" value="Dus"/>
    <property type="match status" value="1"/>
</dbReference>
<evidence type="ECO:0000256" key="3">
    <source>
        <dbReference type="ARBA" id="ARBA00022555"/>
    </source>
</evidence>
<protein>
    <recommendedName>
        <fullName evidence="12">tRNA-dihydrouridine synthase</fullName>
        <ecNumber evidence="12">1.3.1.-</ecNumber>
    </recommendedName>
</protein>
<feature type="active site" description="Proton donor" evidence="13">
    <location>
        <position position="165"/>
    </location>
</feature>
<evidence type="ECO:0000256" key="14">
    <source>
        <dbReference type="PIRSR" id="PIRSR006621-2"/>
    </source>
</evidence>
<evidence type="ECO:0000313" key="17">
    <source>
        <dbReference type="Proteomes" id="UP000434580"/>
    </source>
</evidence>
<dbReference type="AlphaFoldDB" id="A0A5S9MSS4"/>
<dbReference type="InterPro" id="IPR035587">
    <property type="entry name" value="DUS-like_FMN-bd"/>
</dbReference>
<evidence type="ECO:0000256" key="9">
    <source>
        <dbReference type="ARBA" id="ARBA00023002"/>
    </source>
</evidence>
<evidence type="ECO:0000256" key="8">
    <source>
        <dbReference type="ARBA" id="ARBA00022884"/>
    </source>
</evidence>
<keyword evidence="14" id="KW-0547">Nucleotide-binding</keyword>
<dbReference type="Proteomes" id="UP000434580">
    <property type="component" value="Unassembled WGS sequence"/>
</dbReference>
<dbReference type="GO" id="GO:0017150">
    <property type="term" value="F:tRNA dihydrouridine synthase activity"/>
    <property type="evidence" value="ECO:0007669"/>
    <property type="project" value="InterPro"/>
</dbReference>
<evidence type="ECO:0000256" key="5">
    <source>
        <dbReference type="ARBA" id="ARBA00022643"/>
    </source>
</evidence>
<keyword evidence="8" id="KW-0694">RNA-binding</keyword>
<dbReference type="GO" id="GO:0050660">
    <property type="term" value="F:flavin adenine dinucleotide binding"/>
    <property type="evidence" value="ECO:0007669"/>
    <property type="project" value="InterPro"/>
</dbReference>
<dbReference type="EMBL" id="CACSII010000001">
    <property type="protein sequence ID" value="CAA0085307.1"/>
    <property type="molecule type" value="Genomic_DNA"/>
</dbReference>
<dbReference type="SUPFAM" id="SSF51395">
    <property type="entry name" value="FMN-linked oxidoreductases"/>
    <property type="match status" value="1"/>
</dbReference>
<feature type="binding site" evidence="14">
    <location>
        <position position="204"/>
    </location>
    <ligand>
        <name>FMN</name>
        <dbReference type="ChEBI" id="CHEBI:58210"/>
    </ligand>
</feature>
<keyword evidence="6 12" id="KW-0819">tRNA processing</keyword>
<keyword evidence="3" id="KW-0820">tRNA-binding</keyword>
<dbReference type="Pfam" id="PF01207">
    <property type="entry name" value="Dus"/>
    <property type="match status" value="1"/>
</dbReference>
<dbReference type="InterPro" id="IPR001269">
    <property type="entry name" value="DUS_fam"/>
</dbReference>
<keyword evidence="9 12" id="KW-0560">Oxidoreductase</keyword>
<evidence type="ECO:0000259" key="15">
    <source>
        <dbReference type="Pfam" id="PF01207"/>
    </source>
</evidence>
<evidence type="ECO:0000256" key="11">
    <source>
        <dbReference type="ARBA" id="ARBA00048802"/>
    </source>
</evidence>
<comment type="cofactor">
    <cofactor evidence="1 12 14">
        <name>FMN</name>
        <dbReference type="ChEBI" id="CHEBI:58210"/>
    </cofactor>
</comment>
<evidence type="ECO:0000256" key="4">
    <source>
        <dbReference type="ARBA" id="ARBA00022630"/>
    </source>
</evidence>
<feature type="binding site" evidence="14">
    <location>
        <begin position="289"/>
        <end position="290"/>
    </location>
    <ligand>
        <name>FMN</name>
        <dbReference type="ChEBI" id="CHEBI:58210"/>
    </ligand>
</feature>
<feature type="binding site" evidence="14">
    <location>
        <position position="234"/>
    </location>
    <ligand>
        <name>FMN</name>
        <dbReference type="ChEBI" id="CHEBI:58210"/>
    </ligand>
</feature>
<feature type="binding site" evidence="14">
    <location>
        <position position="135"/>
    </location>
    <ligand>
        <name>FMN</name>
        <dbReference type="ChEBI" id="CHEBI:58210"/>
    </ligand>
</feature>
<gene>
    <name evidence="16" type="primary">dus</name>
    <name evidence="16" type="ORF">DPBNPPHM_00855</name>
</gene>
<comment type="catalytic activity">
    <reaction evidence="11">
        <text>a 5,6-dihydrouridine in tRNA + NAD(+) = a uridine in tRNA + NADH + H(+)</text>
        <dbReference type="Rhea" id="RHEA:54452"/>
        <dbReference type="Rhea" id="RHEA-COMP:13339"/>
        <dbReference type="Rhea" id="RHEA-COMP:13887"/>
        <dbReference type="ChEBI" id="CHEBI:15378"/>
        <dbReference type="ChEBI" id="CHEBI:57540"/>
        <dbReference type="ChEBI" id="CHEBI:57945"/>
        <dbReference type="ChEBI" id="CHEBI:65315"/>
        <dbReference type="ChEBI" id="CHEBI:74443"/>
    </reaction>
</comment>
<dbReference type="EC" id="1.3.1.-" evidence="12"/>
<evidence type="ECO:0000256" key="2">
    <source>
        <dbReference type="ARBA" id="ARBA00002790"/>
    </source>
</evidence>
<evidence type="ECO:0000256" key="10">
    <source>
        <dbReference type="ARBA" id="ARBA00048205"/>
    </source>
</evidence>
<evidence type="ECO:0000256" key="7">
    <source>
        <dbReference type="ARBA" id="ARBA00022857"/>
    </source>
</evidence>
<feature type="binding site" evidence="14">
    <location>
        <begin position="80"/>
        <end position="82"/>
    </location>
    <ligand>
        <name>FMN</name>
        <dbReference type="ChEBI" id="CHEBI:58210"/>
    </ligand>
</feature>
<comment type="function">
    <text evidence="2 12">Catalyzes the synthesis of 5,6-dihydrouridine (D), a modified base found in the D-loop of most tRNAs, via the reduction of the C5-C6 double bond in target uridines.</text>
</comment>
<evidence type="ECO:0000256" key="6">
    <source>
        <dbReference type="ARBA" id="ARBA00022694"/>
    </source>
</evidence>
<comment type="similarity">
    <text evidence="12">Belongs to the dus family.</text>
</comment>
<comment type="catalytic activity">
    <reaction evidence="10">
        <text>a 5,6-dihydrouridine in tRNA + NADP(+) = a uridine in tRNA + NADPH + H(+)</text>
        <dbReference type="Rhea" id="RHEA:23624"/>
        <dbReference type="Rhea" id="RHEA-COMP:13339"/>
        <dbReference type="Rhea" id="RHEA-COMP:13887"/>
        <dbReference type="ChEBI" id="CHEBI:15378"/>
        <dbReference type="ChEBI" id="CHEBI:57783"/>
        <dbReference type="ChEBI" id="CHEBI:58349"/>
        <dbReference type="ChEBI" id="CHEBI:65315"/>
        <dbReference type="ChEBI" id="CHEBI:74443"/>
    </reaction>
</comment>
<dbReference type="Gene3D" id="3.20.20.70">
    <property type="entry name" value="Aldolase class I"/>
    <property type="match status" value="1"/>
</dbReference>
<dbReference type="InterPro" id="IPR024036">
    <property type="entry name" value="tRNA-dHydroUridine_Synthase_C"/>
</dbReference>
<keyword evidence="4 12" id="KW-0285">Flavoprotein</keyword>
<dbReference type="InterPro" id="IPR013785">
    <property type="entry name" value="Aldolase_TIM"/>
</dbReference>
<proteinExistence type="inferred from homology"/>
<dbReference type="PROSITE" id="PS01136">
    <property type="entry name" value="UPF0034"/>
    <property type="match status" value="1"/>
</dbReference>
<evidence type="ECO:0000256" key="13">
    <source>
        <dbReference type="PIRSR" id="PIRSR006621-1"/>
    </source>
</evidence>
<feature type="domain" description="DUS-like FMN-binding" evidence="15">
    <location>
        <begin position="77"/>
        <end position="378"/>
    </location>
</feature>
<dbReference type="Gene3D" id="1.10.1200.80">
    <property type="entry name" value="Putative flavin oxidoreducatase, domain 2"/>
    <property type="match status" value="1"/>
</dbReference>
<name>A0A5S9MSS4_9GAMM</name>
<evidence type="ECO:0000313" key="16">
    <source>
        <dbReference type="EMBL" id="CAA0085307.1"/>
    </source>
</evidence>
<dbReference type="InterPro" id="IPR018517">
    <property type="entry name" value="tRNA_hU_synthase_CS"/>
</dbReference>
<dbReference type="NCBIfam" id="TIGR00737">
    <property type="entry name" value="nifR3_yhdG"/>
    <property type="match status" value="1"/>
</dbReference>
<dbReference type="InterPro" id="IPR004652">
    <property type="entry name" value="DusB-like"/>
</dbReference>
<accession>A0A5S9MSS4</accession>
<keyword evidence="5 12" id="KW-0288">FMN</keyword>
<dbReference type="GO" id="GO:0000049">
    <property type="term" value="F:tRNA binding"/>
    <property type="evidence" value="ECO:0007669"/>
    <property type="project" value="UniProtKB-KW"/>
</dbReference>
<sequence length="390" mass="42633">MSMLGFAPIIHPVPPLPDVLFSRALPLVRAQEKETKFPQTGLSSGAVNEYYTQPLKLMKNCSVLISIGQYTLHSNVLLAPMAGVTDAPFRTLCQRFQAGLTTSEMVTVKTEYWHTDKSRLRFAATDNDRIPHSVQIVGSDPAAMAAAAVQVEAGGADIIDINMGCPAKKVCKKAAGSALLKDEDLVTQILQYVVNAVSVPVTLKIRTGWDAQNRNAVTIARIAQDSGIQMLTVHGRTRACRFVGAVEYDTIADVKHAVEIPVIANGDITSVAAAQKVADYTGVDGIMIGRGALGQPWLIEAIAAGMQGKSTTALSLAQKCQEIESHIRALHQFYGEYKGVCFSRKHMAWYLEHLELDCHYKQQFNRFQTVQEQLHFVQQLPLMLTKGKAA</sequence>
<dbReference type="PANTHER" id="PTHR45846:SF1">
    <property type="entry name" value="TRNA-DIHYDROURIDINE(47) SYNTHASE [NAD(P)(+)]-LIKE"/>
    <property type="match status" value="1"/>
</dbReference>
<reference evidence="16 17" key="1">
    <citation type="submission" date="2019-11" db="EMBL/GenBank/DDBJ databases">
        <authorList>
            <person name="Holert J."/>
        </authorList>
    </citation>
    <scope>NUCLEOTIDE SEQUENCE [LARGE SCALE GENOMIC DNA]</scope>
    <source>
        <strain evidence="16">BC5_2</strain>
    </source>
</reference>
<evidence type="ECO:0000256" key="12">
    <source>
        <dbReference type="PIRNR" id="PIRNR006621"/>
    </source>
</evidence>
<keyword evidence="7" id="KW-0521">NADP</keyword>
<dbReference type="CDD" id="cd02801">
    <property type="entry name" value="DUS_like_FMN"/>
    <property type="match status" value="1"/>
</dbReference>
<dbReference type="PANTHER" id="PTHR45846">
    <property type="entry name" value="TRNA-DIHYDROURIDINE(47) SYNTHASE [NAD(P)(+)]-LIKE"/>
    <property type="match status" value="1"/>
</dbReference>